<sequence length="93" mass="10882">AYELGKEFSKWVDEFKHDHVLLQSFTKEREEMWRARLRELVENPRPLKASQNLLTSKCLDDTRQIGMNVDNKIGTSNDAYITRQVDLSLTPES</sequence>
<gene>
    <name evidence="1" type="ORF">AMORRO_LOCUS5690</name>
</gene>
<dbReference type="AlphaFoldDB" id="A0A9N9FQ45"/>
<evidence type="ECO:0000313" key="2">
    <source>
        <dbReference type="Proteomes" id="UP000789342"/>
    </source>
</evidence>
<proteinExistence type="predicted"/>
<accession>A0A9N9FQ45</accession>
<dbReference type="OrthoDB" id="2406492at2759"/>
<dbReference type="EMBL" id="CAJVPV010003510">
    <property type="protein sequence ID" value="CAG8553623.1"/>
    <property type="molecule type" value="Genomic_DNA"/>
</dbReference>
<feature type="non-terminal residue" evidence="1">
    <location>
        <position position="93"/>
    </location>
</feature>
<organism evidence="1 2">
    <name type="scientific">Acaulospora morrowiae</name>
    <dbReference type="NCBI Taxonomy" id="94023"/>
    <lineage>
        <taxon>Eukaryota</taxon>
        <taxon>Fungi</taxon>
        <taxon>Fungi incertae sedis</taxon>
        <taxon>Mucoromycota</taxon>
        <taxon>Glomeromycotina</taxon>
        <taxon>Glomeromycetes</taxon>
        <taxon>Diversisporales</taxon>
        <taxon>Acaulosporaceae</taxon>
        <taxon>Acaulospora</taxon>
    </lineage>
</organism>
<name>A0A9N9FQ45_9GLOM</name>
<protein>
    <submittedName>
        <fullName evidence="1">7087_t:CDS:1</fullName>
    </submittedName>
</protein>
<dbReference type="Proteomes" id="UP000789342">
    <property type="component" value="Unassembled WGS sequence"/>
</dbReference>
<keyword evidence="2" id="KW-1185">Reference proteome</keyword>
<comment type="caution">
    <text evidence="1">The sequence shown here is derived from an EMBL/GenBank/DDBJ whole genome shotgun (WGS) entry which is preliminary data.</text>
</comment>
<evidence type="ECO:0000313" key="1">
    <source>
        <dbReference type="EMBL" id="CAG8553623.1"/>
    </source>
</evidence>
<reference evidence="1" key="1">
    <citation type="submission" date="2021-06" db="EMBL/GenBank/DDBJ databases">
        <authorList>
            <person name="Kallberg Y."/>
            <person name="Tangrot J."/>
            <person name="Rosling A."/>
        </authorList>
    </citation>
    <scope>NUCLEOTIDE SEQUENCE</scope>
    <source>
        <strain evidence="1">CL551</strain>
    </source>
</reference>